<keyword evidence="2" id="KW-0812">Transmembrane</keyword>
<feature type="region of interest" description="Disordered" evidence="1">
    <location>
        <begin position="12"/>
        <end position="59"/>
    </location>
</feature>
<gene>
    <name evidence="3" type="ORF">JCGZ_22103</name>
</gene>
<keyword evidence="2" id="KW-1133">Transmembrane helix</keyword>
<evidence type="ECO:0000256" key="2">
    <source>
        <dbReference type="SAM" id="Phobius"/>
    </source>
</evidence>
<protein>
    <submittedName>
        <fullName evidence="3">Uncharacterized protein</fullName>
    </submittedName>
</protein>
<dbReference type="AlphaFoldDB" id="A0A067JU61"/>
<keyword evidence="4" id="KW-1185">Reference proteome</keyword>
<dbReference type="EMBL" id="KK914895">
    <property type="protein sequence ID" value="KDP26328.1"/>
    <property type="molecule type" value="Genomic_DNA"/>
</dbReference>
<dbReference type="Proteomes" id="UP000027138">
    <property type="component" value="Unassembled WGS sequence"/>
</dbReference>
<reference evidence="3 4" key="1">
    <citation type="journal article" date="2014" name="PLoS ONE">
        <title>Global Analysis of Gene Expression Profiles in Physic Nut (Jatropha curcas L.) Seedlings Exposed to Salt Stress.</title>
        <authorList>
            <person name="Zhang L."/>
            <person name="Zhang C."/>
            <person name="Wu P."/>
            <person name="Chen Y."/>
            <person name="Li M."/>
            <person name="Jiang H."/>
            <person name="Wu G."/>
        </authorList>
    </citation>
    <scope>NUCLEOTIDE SEQUENCE [LARGE SCALE GENOMIC DNA]</scope>
    <source>
        <strain evidence="4">cv. GZQX0401</strain>
        <tissue evidence="3">Young leaves</tissue>
    </source>
</reference>
<keyword evidence="2" id="KW-0472">Membrane</keyword>
<evidence type="ECO:0000256" key="1">
    <source>
        <dbReference type="SAM" id="MobiDB-lite"/>
    </source>
</evidence>
<accession>A0A067JU61</accession>
<evidence type="ECO:0000313" key="3">
    <source>
        <dbReference type="EMBL" id="KDP26328.1"/>
    </source>
</evidence>
<feature type="compositionally biased region" description="Basic and acidic residues" evidence="1">
    <location>
        <begin position="12"/>
        <end position="23"/>
    </location>
</feature>
<organism evidence="3 4">
    <name type="scientific">Jatropha curcas</name>
    <name type="common">Barbados nut</name>
    <dbReference type="NCBI Taxonomy" id="180498"/>
    <lineage>
        <taxon>Eukaryota</taxon>
        <taxon>Viridiplantae</taxon>
        <taxon>Streptophyta</taxon>
        <taxon>Embryophyta</taxon>
        <taxon>Tracheophyta</taxon>
        <taxon>Spermatophyta</taxon>
        <taxon>Magnoliopsida</taxon>
        <taxon>eudicotyledons</taxon>
        <taxon>Gunneridae</taxon>
        <taxon>Pentapetalae</taxon>
        <taxon>rosids</taxon>
        <taxon>fabids</taxon>
        <taxon>Malpighiales</taxon>
        <taxon>Euphorbiaceae</taxon>
        <taxon>Crotonoideae</taxon>
        <taxon>Jatropheae</taxon>
        <taxon>Jatropha</taxon>
    </lineage>
</organism>
<name>A0A067JU61_JATCU</name>
<evidence type="ECO:0000313" key="4">
    <source>
        <dbReference type="Proteomes" id="UP000027138"/>
    </source>
</evidence>
<sequence>MGQMRLVKTVEDEFRLMGSQEERPDVEEGEEGDGTNMEEDIPHTSPSLDTLSGASTTGAGSSFQQAFDLSNEEVLARMISRMDMFDARIQGIETMILIVFIPWSLCIGVSSHVWTPCKINIWV</sequence>
<proteinExistence type="predicted"/>
<feature type="transmembrane region" description="Helical" evidence="2">
    <location>
        <begin position="91"/>
        <end position="114"/>
    </location>
</feature>
<feature type="compositionally biased region" description="Acidic residues" evidence="1">
    <location>
        <begin position="24"/>
        <end position="39"/>
    </location>
</feature>